<gene>
    <name evidence="2" type="ORF">Hamer_G001912</name>
</gene>
<dbReference type="PANTHER" id="PTHR22133:SF2">
    <property type="entry name" value="AT01821P-RELATED"/>
    <property type="match status" value="1"/>
</dbReference>
<feature type="domain" description="Deltamethrin resistance protein prag01" evidence="1">
    <location>
        <begin position="35"/>
        <end position="83"/>
    </location>
</feature>
<evidence type="ECO:0000259" key="1">
    <source>
        <dbReference type="Pfam" id="PF16020"/>
    </source>
</evidence>
<name>A0A8J5JLM9_HOMAM</name>
<dbReference type="EMBL" id="JAHLQT010031306">
    <property type="protein sequence ID" value="KAG7160617.1"/>
    <property type="molecule type" value="Genomic_DNA"/>
</dbReference>
<accession>A0A8J5JLM9</accession>
<sequence length="88" mass="9408">MFARTALTARNIAKAKPLGRSVSYVESVKPPTMADLPVPQGSWKEAHSQKQRKNNLQLLGGILIASGTLVYAKESGLVVFGFGPKVGK</sequence>
<dbReference type="PANTHER" id="PTHR22133">
    <property type="entry name" value="AT01821P-RELATED"/>
    <property type="match status" value="1"/>
</dbReference>
<proteinExistence type="predicted"/>
<dbReference type="Pfam" id="PF16020">
    <property type="entry name" value="Deltameth_res"/>
    <property type="match status" value="1"/>
</dbReference>
<reference evidence="2" key="1">
    <citation type="journal article" date="2021" name="Sci. Adv.">
        <title>The American lobster genome reveals insights on longevity, neural, and immune adaptations.</title>
        <authorList>
            <person name="Polinski J.M."/>
            <person name="Zimin A.V."/>
            <person name="Clark K.F."/>
            <person name="Kohn A.B."/>
            <person name="Sadowski N."/>
            <person name="Timp W."/>
            <person name="Ptitsyn A."/>
            <person name="Khanna P."/>
            <person name="Romanova D.Y."/>
            <person name="Williams P."/>
            <person name="Greenwood S.J."/>
            <person name="Moroz L.L."/>
            <person name="Walt D.R."/>
            <person name="Bodnar A.G."/>
        </authorList>
    </citation>
    <scope>NUCLEOTIDE SEQUENCE</scope>
    <source>
        <strain evidence="2">GMGI-L3</strain>
    </source>
</reference>
<dbReference type="Proteomes" id="UP000747542">
    <property type="component" value="Unassembled WGS sequence"/>
</dbReference>
<dbReference type="AlphaFoldDB" id="A0A8J5JLM9"/>
<evidence type="ECO:0000313" key="2">
    <source>
        <dbReference type="EMBL" id="KAG7160617.1"/>
    </source>
</evidence>
<protein>
    <submittedName>
        <fullName evidence="2">Putative Deltamethrin resistance-containing protein</fullName>
    </submittedName>
</protein>
<dbReference type="OrthoDB" id="9981889at2759"/>
<keyword evidence="3" id="KW-1185">Reference proteome</keyword>
<organism evidence="2 3">
    <name type="scientific">Homarus americanus</name>
    <name type="common">American lobster</name>
    <dbReference type="NCBI Taxonomy" id="6706"/>
    <lineage>
        <taxon>Eukaryota</taxon>
        <taxon>Metazoa</taxon>
        <taxon>Ecdysozoa</taxon>
        <taxon>Arthropoda</taxon>
        <taxon>Crustacea</taxon>
        <taxon>Multicrustacea</taxon>
        <taxon>Malacostraca</taxon>
        <taxon>Eumalacostraca</taxon>
        <taxon>Eucarida</taxon>
        <taxon>Decapoda</taxon>
        <taxon>Pleocyemata</taxon>
        <taxon>Astacidea</taxon>
        <taxon>Nephropoidea</taxon>
        <taxon>Nephropidae</taxon>
        <taxon>Homarus</taxon>
    </lineage>
</organism>
<comment type="caution">
    <text evidence="2">The sequence shown here is derived from an EMBL/GenBank/DDBJ whole genome shotgun (WGS) entry which is preliminary data.</text>
</comment>
<evidence type="ECO:0000313" key="3">
    <source>
        <dbReference type="Proteomes" id="UP000747542"/>
    </source>
</evidence>
<dbReference type="InterPro" id="IPR031973">
    <property type="entry name" value="Deltameth_res_prag01"/>
</dbReference>